<sequence length="188" mass="21247">MYGLAETAGFALFVDLTESNSNYREIGVPTHPWNSWIVNTSNVEDMIPPSRVGGILLEDPSLGWGYLNDPARTAQNYIRAPSWLMQIRPTAPYDYRCLKTGDLFYYSPNGTIEYIHQKDVAERRYFGPPHPYGVPTIQYAKKNEEIFASPTMKTRDKATTVLSKLKEALPIFMVPDIAVVLNRNPATT</sequence>
<dbReference type="PANTHER" id="PTHR45527">
    <property type="entry name" value="NONRIBOSOMAL PEPTIDE SYNTHETASE"/>
    <property type="match status" value="1"/>
</dbReference>
<dbReference type="EMBL" id="JAPWDS010000003">
    <property type="protein sequence ID" value="KAJ5504043.1"/>
    <property type="molecule type" value="Genomic_DNA"/>
</dbReference>
<evidence type="ECO:0000313" key="3">
    <source>
        <dbReference type="EMBL" id="KAJ5504043.1"/>
    </source>
</evidence>
<keyword evidence="1" id="KW-0596">Phosphopantetheine</keyword>
<dbReference type="InterPro" id="IPR042099">
    <property type="entry name" value="ANL_N_sf"/>
</dbReference>
<organism evidence="3 4">
    <name type="scientific">Penicillium fimorum</name>
    <dbReference type="NCBI Taxonomy" id="1882269"/>
    <lineage>
        <taxon>Eukaryota</taxon>
        <taxon>Fungi</taxon>
        <taxon>Dikarya</taxon>
        <taxon>Ascomycota</taxon>
        <taxon>Pezizomycotina</taxon>
        <taxon>Eurotiomycetes</taxon>
        <taxon>Eurotiomycetidae</taxon>
        <taxon>Eurotiales</taxon>
        <taxon>Aspergillaceae</taxon>
        <taxon>Penicillium</taxon>
    </lineage>
</organism>
<name>A0A9W9XVB9_9EURO</name>
<dbReference type="PANTHER" id="PTHR45527:SF1">
    <property type="entry name" value="FATTY ACID SYNTHASE"/>
    <property type="match status" value="1"/>
</dbReference>
<evidence type="ECO:0000256" key="1">
    <source>
        <dbReference type="ARBA" id="ARBA00022450"/>
    </source>
</evidence>
<keyword evidence="2" id="KW-0597">Phosphoprotein</keyword>
<dbReference type="GO" id="GO:0043041">
    <property type="term" value="P:amino acid activation for nonribosomal peptide biosynthetic process"/>
    <property type="evidence" value="ECO:0007669"/>
    <property type="project" value="TreeGrafter"/>
</dbReference>
<comment type="caution">
    <text evidence="3">The sequence shown here is derived from an EMBL/GenBank/DDBJ whole genome shotgun (WGS) entry which is preliminary data.</text>
</comment>
<dbReference type="Proteomes" id="UP001149954">
    <property type="component" value="Unassembled WGS sequence"/>
</dbReference>
<dbReference type="GO" id="GO:0031177">
    <property type="term" value="F:phosphopantetheine binding"/>
    <property type="evidence" value="ECO:0007669"/>
    <property type="project" value="TreeGrafter"/>
</dbReference>
<dbReference type="GO" id="GO:0044550">
    <property type="term" value="P:secondary metabolite biosynthetic process"/>
    <property type="evidence" value="ECO:0007669"/>
    <property type="project" value="TreeGrafter"/>
</dbReference>
<evidence type="ECO:0000256" key="2">
    <source>
        <dbReference type="ARBA" id="ARBA00022553"/>
    </source>
</evidence>
<reference evidence="3" key="1">
    <citation type="submission" date="2022-12" db="EMBL/GenBank/DDBJ databases">
        <authorList>
            <person name="Petersen C."/>
        </authorList>
    </citation>
    <scope>NUCLEOTIDE SEQUENCE</scope>
    <source>
        <strain evidence="3">IBT 29495</strain>
    </source>
</reference>
<protein>
    <submittedName>
        <fullName evidence="3">AMP-dependent synthetase/ligase</fullName>
    </submittedName>
</protein>
<keyword evidence="4" id="KW-1185">Reference proteome</keyword>
<reference evidence="3" key="2">
    <citation type="journal article" date="2023" name="IMA Fungus">
        <title>Comparative genomic study of the Penicillium genus elucidates a diverse pangenome and 15 lateral gene transfer events.</title>
        <authorList>
            <person name="Petersen C."/>
            <person name="Sorensen T."/>
            <person name="Nielsen M.R."/>
            <person name="Sondergaard T.E."/>
            <person name="Sorensen J.L."/>
            <person name="Fitzpatrick D.A."/>
            <person name="Frisvad J.C."/>
            <person name="Nielsen K.L."/>
        </authorList>
    </citation>
    <scope>NUCLEOTIDE SEQUENCE</scope>
    <source>
        <strain evidence="3">IBT 29495</strain>
    </source>
</reference>
<dbReference type="SUPFAM" id="SSF56801">
    <property type="entry name" value="Acetyl-CoA synthetase-like"/>
    <property type="match status" value="1"/>
</dbReference>
<dbReference type="Gene3D" id="3.40.50.12780">
    <property type="entry name" value="N-terminal domain of ligase-like"/>
    <property type="match status" value="1"/>
</dbReference>
<dbReference type="OrthoDB" id="416786at2759"/>
<evidence type="ECO:0000313" key="4">
    <source>
        <dbReference type="Proteomes" id="UP001149954"/>
    </source>
</evidence>
<gene>
    <name evidence="3" type="ORF">N7463_006917</name>
</gene>
<dbReference type="GO" id="GO:0005737">
    <property type="term" value="C:cytoplasm"/>
    <property type="evidence" value="ECO:0007669"/>
    <property type="project" value="TreeGrafter"/>
</dbReference>
<accession>A0A9W9XVB9</accession>
<proteinExistence type="predicted"/>
<dbReference type="AlphaFoldDB" id="A0A9W9XVB9"/>